<reference evidence="3 4" key="1">
    <citation type="submission" date="2018-01" db="EMBL/GenBank/DDBJ databases">
        <title>Genomic Encyclopedia of Type Strains, Phase III (KMG-III): the genomes of soil and plant-associated and newly described type strains.</title>
        <authorList>
            <person name="Whitman W."/>
        </authorList>
    </citation>
    <scope>NUCLEOTIDE SEQUENCE [LARGE SCALE GENOMIC DNA]</scope>
    <source>
        <strain evidence="3 4">JCM 18070</strain>
    </source>
</reference>
<organism evidence="3 4">
    <name type="scientific">Paraburkholderia eburnea</name>
    <dbReference type="NCBI Taxonomy" id="1189126"/>
    <lineage>
        <taxon>Bacteria</taxon>
        <taxon>Pseudomonadati</taxon>
        <taxon>Pseudomonadota</taxon>
        <taxon>Betaproteobacteria</taxon>
        <taxon>Burkholderiales</taxon>
        <taxon>Burkholderiaceae</taxon>
        <taxon>Paraburkholderia</taxon>
    </lineage>
</organism>
<sequence length="85" mass="8836">MKAFDYRAVRAVMRVAALALSSAAALAQAQQSQDTPQASPMVKPPTAASGAASATNPDNMPVKKPQQPTNDRMIRSEPASAAKAK</sequence>
<gene>
    <name evidence="3" type="ORF">B0G62_106239</name>
</gene>
<dbReference type="EMBL" id="PQGA01000006">
    <property type="protein sequence ID" value="POR51705.1"/>
    <property type="molecule type" value="Genomic_DNA"/>
</dbReference>
<dbReference type="AlphaFoldDB" id="A0A2S4MAN6"/>
<evidence type="ECO:0000313" key="3">
    <source>
        <dbReference type="EMBL" id="POR51705.1"/>
    </source>
</evidence>
<accession>A0A2S4MAN6</accession>
<evidence type="ECO:0000256" key="1">
    <source>
        <dbReference type="SAM" id="MobiDB-lite"/>
    </source>
</evidence>
<feature type="signal peptide" evidence="2">
    <location>
        <begin position="1"/>
        <end position="27"/>
    </location>
</feature>
<feature type="region of interest" description="Disordered" evidence="1">
    <location>
        <begin position="25"/>
        <end position="85"/>
    </location>
</feature>
<protein>
    <submittedName>
        <fullName evidence="3">Uncharacterized protein</fullName>
    </submittedName>
</protein>
<keyword evidence="2" id="KW-0732">Signal</keyword>
<dbReference type="Proteomes" id="UP000237381">
    <property type="component" value="Unassembled WGS sequence"/>
</dbReference>
<keyword evidence="4" id="KW-1185">Reference proteome</keyword>
<feature type="chain" id="PRO_5015616236" evidence="2">
    <location>
        <begin position="28"/>
        <end position="85"/>
    </location>
</feature>
<evidence type="ECO:0000313" key="4">
    <source>
        <dbReference type="Proteomes" id="UP000237381"/>
    </source>
</evidence>
<dbReference type="OrthoDB" id="9134665at2"/>
<proteinExistence type="predicted"/>
<feature type="compositionally biased region" description="Low complexity" evidence="1">
    <location>
        <begin position="44"/>
        <end position="55"/>
    </location>
</feature>
<name>A0A2S4MAN6_9BURK</name>
<evidence type="ECO:0000256" key="2">
    <source>
        <dbReference type="SAM" id="SignalP"/>
    </source>
</evidence>
<dbReference type="RefSeq" id="WP_103704940.1">
    <property type="nucleotide sequence ID" value="NZ_PQGA01000006.1"/>
</dbReference>
<comment type="caution">
    <text evidence="3">The sequence shown here is derived from an EMBL/GenBank/DDBJ whole genome shotgun (WGS) entry which is preliminary data.</text>
</comment>